<dbReference type="SUPFAM" id="SSF52467">
    <property type="entry name" value="DHS-like NAD/FAD-binding domain"/>
    <property type="match status" value="1"/>
</dbReference>
<protein>
    <submittedName>
        <fullName evidence="1">SIR2 family protein</fullName>
    </submittedName>
</protein>
<evidence type="ECO:0000313" key="1">
    <source>
        <dbReference type="EMBL" id="TKK12365.1"/>
    </source>
</evidence>
<organism evidence="1 2">
    <name type="scientific">Enterobacter cancerogenus</name>
    <dbReference type="NCBI Taxonomy" id="69218"/>
    <lineage>
        <taxon>Bacteria</taxon>
        <taxon>Pseudomonadati</taxon>
        <taxon>Pseudomonadota</taxon>
        <taxon>Gammaproteobacteria</taxon>
        <taxon>Enterobacterales</taxon>
        <taxon>Enterobacteriaceae</taxon>
        <taxon>Enterobacter</taxon>
        <taxon>Enterobacter cloacae complex</taxon>
    </lineage>
</organism>
<comment type="caution">
    <text evidence="1">The sequence shown here is derived from an EMBL/GenBank/DDBJ whole genome shotgun (WGS) entry which is preliminary data.</text>
</comment>
<gene>
    <name evidence="1" type="ORF">EcCFBP13530_23925</name>
</gene>
<sequence length="346" mass="38230">MEQSALKKQLQEHLGDGLVLVVGSGLSCAEGVPGMGKLGDHLIAHVPTKLSPEYLALWNEIHPLIRTDGLEAALLKRAPSTALEAVIVQSTGDFIAAAEASIISEVFSKGRTLRLTMLLPHLLQPDTGIPIVTTNYDRLVELACEEAGLGVDTMFCGHFAARLAPQESHWSFCRGATHSRGRIVRHKFMPKANIFKPHGSLDWYHREGNPVRYTGELPIPRLIITPGLNKFRSGYDSPFDKHREKANDAIDKARRFLIIGYGFNDDHLETHLIPRIKSGVKTVILTFSLSPKARDIALNNYNVIAAEFYEEAGTKGARFIVNGKETFFPGVHYWDLEGFVKGVLSA</sequence>
<dbReference type="RefSeq" id="WP_137273640.1">
    <property type="nucleotide sequence ID" value="NZ_QGAL01000020.1"/>
</dbReference>
<dbReference type="Proteomes" id="UP000306327">
    <property type="component" value="Unassembled WGS sequence"/>
</dbReference>
<dbReference type="EMBL" id="QGAL01000020">
    <property type="protein sequence ID" value="TKK12365.1"/>
    <property type="molecule type" value="Genomic_DNA"/>
</dbReference>
<reference evidence="1 2" key="1">
    <citation type="journal article" date="2019" name="Sci. Rep.">
        <title>Differences in resource use lead to coexistence of seed-transmitted microbial populations.</title>
        <authorList>
            <person name="Torres-Cortes G."/>
            <person name="Garcia B.J."/>
            <person name="Compant S."/>
            <person name="Rezki S."/>
            <person name="Jones P."/>
            <person name="Preveaux A."/>
            <person name="Briand M."/>
            <person name="Roulet A."/>
            <person name="Bouchez O."/>
            <person name="Jacobson D."/>
            <person name="Barret M."/>
        </authorList>
    </citation>
    <scope>NUCLEOTIDE SEQUENCE [LARGE SCALE GENOMIC DNA]</scope>
    <source>
        <strain evidence="1 2">CFBP13530</strain>
    </source>
</reference>
<dbReference type="InterPro" id="IPR029035">
    <property type="entry name" value="DHS-like_NAD/FAD-binding_dom"/>
</dbReference>
<dbReference type="AlphaFoldDB" id="A0AB38NXA9"/>
<proteinExistence type="predicted"/>
<dbReference type="PROSITE" id="PS51257">
    <property type="entry name" value="PROKAR_LIPOPROTEIN"/>
    <property type="match status" value="1"/>
</dbReference>
<accession>A0AB38NXA9</accession>
<evidence type="ECO:0000313" key="2">
    <source>
        <dbReference type="Proteomes" id="UP000306327"/>
    </source>
</evidence>
<name>A0AB38NXA9_9ENTR</name>
<dbReference type="Pfam" id="PF13289">
    <property type="entry name" value="SIR2_2"/>
    <property type="match status" value="1"/>
</dbReference>